<gene>
    <name evidence="2" type="ORF">C8D93_106173</name>
</gene>
<comment type="caution">
    <text evidence="2">The sequence shown here is derived from an EMBL/GenBank/DDBJ whole genome shotgun (WGS) entry which is preliminary data.</text>
</comment>
<proteinExistence type="predicted"/>
<feature type="transmembrane region" description="Helical" evidence="1">
    <location>
        <begin position="20"/>
        <end position="44"/>
    </location>
</feature>
<organism evidence="2 3">
    <name type="scientific">Sinimarinibacterium flocculans</name>
    <dbReference type="NCBI Taxonomy" id="985250"/>
    <lineage>
        <taxon>Bacteria</taxon>
        <taxon>Pseudomonadati</taxon>
        <taxon>Pseudomonadota</taxon>
        <taxon>Gammaproteobacteria</taxon>
        <taxon>Nevskiales</taxon>
        <taxon>Nevskiaceae</taxon>
        <taxon>Sinimarinibacterium</taxon>
    </lineage>
</organism>
<keyword evidence="1" id="KW-0812">Transmembrane</keyword>
<evidence type="ECO:0000313" key="3">
    <source>
        <dbReference type="Proteomes" id="UP000248330"/>
    </source>
</evidence>
<reference evidence="2 3" key="1">
    <citation type="submission" date="2018-04" db="EMBL/GenBank/DDBJ databases">
        <title>Genomic Encyclopedia of Type Strains, Phase IV (KMG-IV): sequencing the most valuable type-strain genomes for metagenomic binning, comparative biology and taxonomic classification.</title>
        <authorList>
            <person name="Goeker M."/>
        </authorList>
    </citation>
    <scope>NUCLEOTIDE SEQUENCE [LARGE SCALE GENOMIC DNA]</scope>
    <source>
        <strain evidence="2 3">DSM 104150</strain>
    </source>
</reference>
<dbReference type="RefSeq" id="WP_110265511.1">
    <property type="nucleotide sequence ID" value="NZ_CAWNXA010000006.1"/>
</dbReference>
<evidence type="ECO:0000256" key="1">
    <source>
        <dbReference type="SAM" id="Phobius"/>
    </source>
</evidence>
<evidence type="ECO:0000313" key="2">
    <source>
        <dbReference type="EMBL" id="PXV67196.1"/>
    </source>
</evidence>
<name>A0A318E6T0_9GAMM</name>
<protein>
    <submittedName>
        <fullName evidence="2">Uncharacterized protein</fullName>
    </submittedName>
</protein>
<keyword evidence="1" id="KW-0472">Membrane</keyword>
<accession>A0A318E6T0</accession>
<sequence length="77" mass="8673">MNPRLRALLQHPRWRRLAQFGFWFFFIKGLLWLLLPALLLWWGLAEARCAGSEHGVEAAHGAVLGLEAAVQMPVPVA</sequence>
<keyword evidence="1" id="KW-1133">Transmembrane helix</keyword>
<dbReference type="EMBL" id="QICN01000006">
    <property type="protein sequence ID" value="PXV67196.1"/>
    <property type="molecule type" value="Genomic_DNA"/>
</dbReference>
<dbReference type="Proteomes" id="UP000248330">
    <property type="component" value="Unassembled WGS sequence"/>
</dbReference>
<dbReference type="AlphaFoldDB" id="A0A318E6T0"/>
<keyword evidence="3" id="KW-1185">Reference proteome</keyword>